<dbReference type="CDD" id="cd03468">
    <property type="entry name" value="PolY_like"/>
    <property type="match status" value="1"/>
</dbReference>
<dbReference type="Proteomes" id="UP000237889">
    <property type="component" value="Chromosome"/>
</dbReference>
<accession>A0A2S0NCU4</accession>
<dbReference type="InterPro" id="IPR001126">
    <property type="entry name" value="UmuC"/>
</dbReference>
<evidence type="ECO:0000313" key="5">
    <source>
        <dbReference type="Proteomes" id="UP000237889"/>
    </source>
</evidence>
<evidence type="ECO:0000313" key="4">
    <source>
        <dbReference type="EMBL" id="AVO45999.1"/>
    </source>
</evidence>
<feature type="region of interest" description="Disordered" evidence="2">
    <location>
        <begin position="1"/>
        <end position="25"/>
    </location>
</feature>
<feature type="domain" description="UmuC" evidence="3">
    <location>
        <begin position="25"/>
        <end position="145"/>
    </location>
</feature>
<keyword evidence="4" id="KW-0808">Transferase</keyword>
<dbReference type="Pfam" id="PF00817">
    <property type="entry name" value="IMS"/>
    <property type="match status" value="1"/>
</dbReference>
<dbReference type="SUPFAM" id="SSF56672">
    <property type="entry name" value="DNA/RNA polymerases"/>
    <property type="match status" value="1"/>
</dbReference>
<organism evidence="4 5">
    <name type="scientific">Phreatobacter cathodiphilus</name>
    <dbReference type="NCBI Taxonomy" id="1868589"/>
    <lineage>
        <taxon>Bacteria</taxon>
        <taxon>Pseudomonadati</taxon>
        <taxon>Pseudomonadota</taxon>
        <taxon>Alphaproteobacteria</taxon>
        <taxon>Hyphomicrobiales</taxon>
        <taxon>Phreatobacteraceae</taxon>
        <taxon>Phreatobacter</taxon>
    </lineage>
</organism>
<evidence type="ECO:0000256" key="2">
    <source>
        <dbReference type="SAM" id="MobiDB-lite"/>
    </source>
</evidence>
<protein>
    <submittedName>
        <fullName evidence="4">Nucleotidyltransferase</fullName>
    </submittedName>
</protein>
<dbReference type="PANTHER" id="PTHR35369">
    <property type="entry name" value="BLR3025 PROTEIN-RELATED"/>
    <property type="match status" value="1"/>
</dbReference>
<dbReference type="EMBL" id="CP027668">
    <property type="protein sequence ID" value="AVO45999.1"/>
    <property type="molecule type" value="Genomic_DNA"/>
</dbReference>
<keyword evidence="5" id="KW-1185">Reference proteome</keyword>
<reference evidence="4 5" key="1">
    <citation type="submission" date="2018-03" db="EMBL/GenBank/DDBJ databases">
        <title>Genome sequencing of Phreatobacter sp.</title>
        <authorList>
            <person name="Kim S.-J."/>
            <person name="Heo J."/>
            <person name="Kwon S.-W."/>
        </authorList>
    </citation>
    <scope>NUCLEOTIDE SEQUENCE [LARGE SCALE GENOMIC DNA]</scope>
    <source>
        <strain evidence="4 5">S-12</strain>
    </source>
</reference>
<dbReference type="PANTHER" id="PTHR35369:SF2">
    <property type="entry name" value="BLR3025 PROTEIN"/>
    <property type="match status" value="1"/>
</dbReference>
<evidence type="ECO:0000256" key="1">
    <source>
        <dbReference type="ARBA" id="ARBA00022763"/>
    </source>
</evidence>
<gene>
    <name evidence="4" type="ORF">C6569_13465</name>
</gene>
<name>A0A2S0NCU4_9HYPH</name>
<dbReference type="InterPro" id="IPR050356">
    <property type="entry name" value="SulA_CellDiv_inhibitor"/>
</dbReference>
<dbReference type="GO" id="GO:0016740">
    <property type="term" value="F:transferase activity"/>
    <property type="evidence" value="ECO:0007669"/>
    <property type="project" value="UniProtKB-KW"/>
</dbReference>
<dbReference type="OrthoDB" id="9788640at2"/>
<dbReference type="GO" id="GO:0006281">
    <property type="term" value="P:DNA repair"/>
    <property type="evidence" value="ECO:0007669"/>
    <property type="project" value="InterPro"/>
</dbReference>
<keyword evidence="1" id="KW-0227">DNA damage</keyword>
<sequence length="505" mass="55057">MPFLATERLRRKRPPSPSGGPDEAPLVLTEKVGGALLVAAVDAKARALGLAPGQKLADARACIPALVAMEHDRDADQRFLERLADAADRYTPLVALEPPEGFVLDITGCAHLFGGEAALRSDLLRRLAGAGLTARATIAGTPEAASALARYATCERVPPGGERDAVAPLPVIALGIDPAVALALTRAGLKTIGDLAARPGDILVARFGAVLTTRLRRVTGREDTRLTPRRAVAACMVERRFAEPVGRREDLLGALGLILGTAGTTLEERGEGGRLFEASFFRTDGVVRRIAVETGEATRDGAALVRLFSEKMHLLDDPTDPGFGFDLIRLAVLRTEAQAQRQARLDGRDEADRETVALIDRLVARFGRDSVVRLVDRHSHIPERAETMRPAIAVGATMAWPVMRTARPLTRPLQLFDPPQPIETLAEVPDGPPATFHWRRTTHQIARAEGPERIATEWWRDGESALTRDYYCLEDCEGRRFWVFRQGLYGTETTAPRWFVHGLFA</sequence>
<dbReference type="InterPro" id="IPR043502">
    <property type="entry name" value="DNA/RNA_pol_sf"/>
</dbReference>
<evidence type="ECO:0000259" key="3">
    <source>
        <dbReference type="Pfam" id="PF00817"/>
    </source>
</evidence>
<proteinExistence type="predicted"/>
<dbReference type="KEGG" id="phr:C6569_13465"/>
<dbReference type="AlphaFoldDB" id="A0A2S0NCU4"/>